<evidence type="ECO:0000256" key="1">
    <source>
        <dbReference type="SAM" id="SignalP"/>
    </source>
</evidence>
<sequence length="152" mass="16275">MIALHFSVALQFSSLQLLVHNYANEKANVAAVELKVFSVLNDSYSFSQATTEAFTIFPSIPSLFIGAVATDVAAEVFISLQHVPFVALQGSVTVAVGPLLSRSVPCGFQPGLRPHYGNRFASQQFSCVTSAAQVKFNTLVMAYKNINGTALS</sequence>
<evidence type="ECO:0008006" key="4">
    <source>
        <dbReference type="Google" id="ProtNLM"/>
    </source>
</evidence>
<feature type="signal peptide" evidence="1">
    <location>
        <begin position="1"/>
        <end position="15"/>
    </location>
</feature>
<dbReference type="EMBL" id="JARO02015610">
    <property type="protein sequence ID" value="KPP57721.1"/>
    <property type="molecule type" value="Genomic_DNA"/>
</dbReference>
<proteinExistence type="predicted"/>
<protein>
    <recommendedName>
        <fullName evidence="4">SEA domain-containing protein</fullName>
    </recommendedName>
</protein>
<evidence type="ECO:0000313" key="2">
    <source>
        <dbReference type="EMBL" id="KPP57721.1"/>
    </source>
</evidence>
<comment type="caution">
    <text evidence="2">The sequence shown here is derived from an EMBL/GenBank/DDBJ whole genome shotgun (WGS) entry which is preliminary data.</text>
</comment>
<feature type="chain" id="PRO_5012158586" description="SEA domain-containing protein" evidence="1">
    <location>
        <begin position="16"/>
        <end position="152"/>
    </location>
</feature>
<accession>A0A0N8JVC1</accession>
<evidence type="ECO:0000313" key="3">
    <source>
        <dbReference type="Proteomes" id="UP000034805"/>
    </source>
</evidence>
<dbReference type="AlphaFoldDB" id="A0A0N8JVC1"/>
<name>A0A0N8JVC1_SCLFO</name>
<reference evidence="2 3" key="1">
    <citation type="submission" date="2015-08" db="EMBL/GenBank/DDBJ databases">
        <title>The genome of the Asian arowana (Scleropages formosus).</title>
        <authorList>
            <person name="Tan M.H."/>
            <person name="Gan H.M."/>
            <person name="Croft L.J."/>
            <person name="Austin C.M."/>
        </authorList>
    </citation>
    <scope>NUCLEOTIDE SEQUENCE [LARGE SCALE GENOMIC DNA]</scope>
    <source>
        <strain evidence="2">Aro1</strain>
    </source>
</reference>
<organism evidence="2 3">
    <name type="scientific">Scleropages formosus</name>
    <name type="common">Asian bonytongue</name>
    <name type="synonym">Osteoglossum formosum</name>
    <dbReference type="NCBI Taxonomy" id="113540"/>
    <lineage>
        <taxon>Eukaryota</taxon>
        <taxon>Metazoa</taxon>
        <taxon>Chordata</taxon>
        <taxon>Craniata</taxon>
        <taxon>Vertebrata</taxon>
        <taxon>Euteleostomi</taxon>
        <taxon>Actinopterygii</taxon>
        <taxon>Neopterygii</taxon>
        <taxon>Teleostei</taxon>
        <taxon>Osteoglossocephala</taxon>
        <taxon>Osteoglossomorpha</taxon>
        <taxon>Osteoglossiformes</taxon>
        <taxon>Osteoglossidae</taxon>
        <taxon>Scleropages</taxon>
    </lineage>
</organism>
<dbReference type="Proteomes" id="UP000034805">
    <property type="component" value="Unassembled WGS sequence"/>
</dbReference>
<keyword evidence="1" id="KW-0732">Signal</keyword>
<gene>
    <name evidence="2" type="ORF">Z043_124530</name>
</gene>